<accession>A0A9W9FUA9</accession>
<dbReference type="GO" id="GO:0008757">
    <property type="term" value="F:S-adenosylmethionine-dependent methyltransferase activity"/>
    <property type="evidence" value="ECO:0007669"/>
    <property type="project" value="TreeGrafter"/>
</dbReference>
<dbReference type="OrthoDB" id="10251242at2759"/>
<dbReference type="GO" id="GO:0008171">
    <property type="term" value="F:O-methyltransferase activity"/>
    <property type="evidence" value="ECO:0007669"/>
    <property type="project" value="InterPro"/>
</dbReference>
<dbReference type="PROSITE" id="PS51682">
    <property type="entry name" value="SAM_OMT_I"/>
    <property type="match status" value="1"/>
</dbReference>
<dbReference type="PANTHER" id="PTHR10509:SF14">
    <property type="entry name" value="CAFFEOYL-COA O-METHYLTRANSFERASE 3-RELATED"/>
    <property type="match status" value="1"/>
</dbReference>
<evidence type="ECO:0000313" key="6">
    <source>
        <dbReference type="Proteomes" id="UP001149165"/>
    </source>
</evidence>
<evidence type="ECO:0000256" key="2">
    <source>
        <dbReference type="ARBA" id="ARBA00022679"/>
    </source>
</evidence>
<dbReference type="GO" id="GO:0032259">
    <property type="term" value="P:methylation"/>
    <property type="evidence" value="ECO:0007669"/>
    <property type="project" value="UniProtKB-KW"/>
</dbReference>
<dbReference type="Gene3D" id="3.40.50.150">
    <property type="entry name" value="Vaccinia Virus protein VP39"/>
    <property type="match status" value="1"/>
</dbReference>
<dbReference type="SUPFAM" id="SSF53335">
    <property type="entry name" value="S-adenosyl-L-methionine-dependent methyltransferases"/>
    <property type="match status" value="1"/>
</dbReference>
<evidence type="ECO:0000256" key="1">
    <source>
        <dbReference type="ARBA" id="ARBA00022603"/>
    </source>
</evidence>
<evidence type="ECO:0000256" key="4">
    <source>
        <dbReference type="ARBA" id="ARBA00023453"/>
    </source>
</evidence>
<dbReference type="InterPro" id="IPR029063">
    <property type="entry name" value="SAM-dependent_MTases_sf"/>
</dbReference>
<comment type="caution">
    <text evidence="5">The sequence shown here is derived from an EMBL/GenBank/DDBJ whole genome shotgun (WGS) entry which is preliminary data.</text>
</comment>
<dbReference type="AlphaFoldDB" id="A0A9W9FUA9"/>
<protein>
    <recommendedName>
        <fullName evidence="7">O-methyltransferase</fullName>
    </recommendedName>
</protein>
<reference evidence="5" key="1">
    <citation type="submission" date="2022-11" db="EMBL/GenBank/DDBJ databases">
        <authorList>
            <person name="Petersen C."/>
        </authorList>
    </citation>
    <scope>NUCLEOTIDE SEQUENCE</scope>
    <source>
        <strain evidence="5">IBT 30069</strain>
    </source>
</reference>
<evidence type="ECO:0000313" key="5">
    <source>
        <dbReference type="EMBL" id="KAJ5106518.1"/>
    </source>
</evidence>
<keyword evidence="6" id="KW-1185">Reference proteome</keyword>
<dbReference type="PANTHER" id="PTHR10509">
    <property type="entry name" value="O-METHYLTRANSFERASE-RELATED"/>
    <property type="match status" value="1"/>
</dbReference>
<dbReference type="Pfam" id="PF01596">
    <property type="entry name" value="Methyltransf_3"/>
    <property type="match status" value="1"/>
</dbReference>
<dbReference type="CDD" id="cd02440">
    <property type="entry name" value="AdoMet_MTases"/>
    <property type="match status" value="1"/>
</dbReference>
<gene>
    <name evidence="5" type="ORF">N7456_003193</name>
</gene>
<dbReference type="EMBL" id="JAPQKH010000003">
    <property type="protein sequence ID" value="KAJ5106518.1"/>
    <property type="molecule type" value="Genomic_DNA"/>
</dbReference>
<comment type="similarity">
    <text evidence="4">Belongs to the class I-like SAM-binding methyltransferase superfamily. Cation-dependent O-methyltransferase family.</text>
</comment>
<keyword evidence="1" id="KW-0489">Methyltransferase</keyword>
<organism evidence="5 6">
    <name type="scientific">Penicillium angulare</name>
    <dbReference type="NCBI Taxonomy" id="116970"/>
    <lineage>
        <taxon>Eukaryota</taxon>
        <taxon>Fungi</taxon>
        <taxon>Dikarya</taxon>
        <taxon>Ascomycota</taxon>
        <taxon>Pezizomycotina</taxon>
        <taxon>Eurotiomycetes</taxon>
        <taxon>Eurotiomycetidae</taxon>
        <taxon>Eurotiales</taxon>
        <taxon>Aspergillaceae</taxon>
        <taxon>Penicillium</taxon>
    </lineage>
</organism>
<evidence type="ECO:0000256" key="3">
    <source>
        <dbReference type="ARBA" id="ARBA00022691"/>
    </source>
</evidence>
<sequence length="238" mass="26141">MFNTRAKTYQADNPKWTAVDDFAFSQSHPASRANAQILKDILSTSTAKGLPSYALSPAQGKFIALHCRVAGVTHVLEVGTLGGYSAIWMASENPKLQVTTIEYNLEHVKVAKENIKNAGLEDRIEVLEGSGVDVLTQVREQVFAGARPLFGFVFIDADKVNNWRYFQLAREMVKPNSVICVDNVVRDGQVVDFADLDPSVKGSRQVIRRAGKEPGVDSVVLQTVGEKGYDGWLWAVVS</sequence>
<proteinExistence type="inferred from homology"/>
<evidence type="ECO:0008006" key="7">
    <source>
        <dbReference type="Google" id="ProtNLM"/>
    </source>
</evidence>
<dbReference type="InterPro" id="IPR050362">
    <property type="entry name" value="Cation-dep_OMT"/>
</dbReference>
<keyword evidence="3" id="KW-0949">S-adenosyl-L-methionine</keyword>
<dbReference type="Proteomes" id="UP001149165">
    <property type="component" value="Unassembled WGS sequence"/>
</dbReference>
<reference evidence="5" key="2">
    <citation type="journal article" date="2023" name="IMA Fungus">
        <title>Comparative genomic study of the Penicillium genus elucidates a diverse pangenome and 15 lateral gene transfer events.</title>
        <authorList>
            <person name="Petersen C."/>
            <person name="Sorensen T."/>
            <person name="Nielsen M.R."/>
            <person name="Sondergaard T.E."/>
            <person name="Sorensen J.L."/>
            <person name="Fitzpatrick D.A."/>
            <person name="Frisvad J.C."/>
            <person name="Nielsen K.L."/>
        </authorList>
    </citation>
    <scope>NUCLEOTIDE SEQUENCE</scope>
    <source>
        <strain evidence="5">IBT 30069</strain>
    </source>
</reference>
<keyword evidence="2" id="KW-0808">Transferase</keyword>
<name>A0A9W9FUA9_9EURO</name>
<dbReference type="InterPro" id="IPR002935">
    <property type="entry name" value="SAM_O-MeTrfase"/>
</dbReference>